<dbReference type="Gene3D" id="3.40.50.150">
    <property type="entry name" value="Vaccinia Virus protein VP39"/>
    <property type="match status" value="1"/>
</dbReference>
<dbReference type="Proteomes" id="UP000244926">
    <property type="component" value="Chromosome I"/>
</dbReference>
<name>A0A2R8FC32_9CHLA</name>
<evidence type="ECO:0000256" key="2">
    <source>
        <dbReference type="ARBA" id="ARBA00022679"/>
    </source>
</evidence>
<dbReference type="GO" id="GO:0070475">
    <property type="term" value="P:rRNA base methylation"/>
    <property type="evidence" value="ECO:0007669"/>
    <property type="project" value="TreeGrafter"/>
</dbReference>
<dbReference type="KEGG" id="csee:C10C_0857"/>
<feature type="binding site" evidence="4">
    <location>
        <position position="259"/>
    </location>
    <ligand>
        <name>S-adenosyl-L-methionine</name>
        <dbReference type="ChEBI" id="CHEBI:59789"/>
    </ligand>
</feature>
<evidence type="ECO:0000256" key="3">
    <source>
        <dbReference type="ARBA" id="ARBA00022691"/>
    </source>
</evidence>
<dbReference type="Gene3D" id="2.40.50.1070">
    <property type="match status" value="1"/>
</dbReference>
<dbReference type="PROSITE" id="PS51687">
    <property type="entry name" value="SAM_MT_RNA_M5U"/>
    <property type="match status" value="1"/>
</dbReference>
<feature type="active site" evidence="5">
    <location>
        <position position="355"/>
    </location>
</feature>
<dbReference type="GO" id="GO:0070041">
    <property type="term" value="F:rRNA (uridine-C5-)-methyltransferase activity"/>
    <property type="evidence" value="ECO:0007669"/>
    <property type="project" value="TreeGrafter"/>
</dbReference>
<keyword evidence="3 4" id="KW-0949">S-adenosyl-L-methionine</keyword>
<gene>
    <name evidence="6" type="primary">rlmCD</name>
    <name evidence="6" type="ORF">C10C_0857</name>
</gene>
<dbReference type="NCBIfam" id="TIGR00479">
    <property type="entry name" value="rumA"/>
    <property type="match status" value="1"/>
</dbReference>
<dbReference type="EMBL" id="LT993738">
    <property type="protein sequence ID" value="SPN73995.1"/>
    <property type="molecule type" value="Genomic_DNA"/>
</dbReference>
<dbReference type="InterPro" id="IPR029063">
    <property type="entry name" value="SAM-dependent_MTases_sf"/>
</dbReference>
<dbReference type="InterPro" id="IPR030390">
    <property type="entry name" value="MeTrfase_TrmA_AS"/>
</dbReference>
<evidence type="ECO:0000313" key="7">
    <source>
        <dbReference type="Proteomes" id="UP000244926"/>
    </source>
</evidence>
<dbReference type="PANTHER" id="PTHR11061">
    <property type="entry name" value="RNA M5U METHYLTRANSFERASE"/>
    <property type="match status" value="1"/>
</dbReference>
<accession>A0A2R8FC32</accession>
<feature type="active site" description="Nucleophile" evidence="4">
    <location>
        <position position="355"/>
    </location>
</feature>
<dbReference type="InterPro" id="IPR010280">
    <property type="entry name" value="U5_MeTrfase_fam"/>
</dbReference>
<dbReference type="OrthoDB" id="9804590at2"/>
<organism evidence="6 7">
    <name type="scientific">Chlamydia serpentis</name>
    <dbReference type="NCBI Taxonomy" id="1967782"/>
    <lineage>
        <taxon>Bacteria</taxon>
        <taxon>Pseudomonadati</taxon>
        <taxon>Chlamydiota</taxon>
        <taxon>Chlamydiia</taxon>
        <taxon>Chlamydiales</taxon>
        <taxon>Chlamydiaceae</taxon>
        <taxon>Chlamydia/Chlamydophila group</taxon>
        <taxon>Chlamydia</taxon>
    </lineage>
</organism>
<keyword evidence="1 4" id="KW-0489">Methyltransferase</keyword>
<sequence>MSTMQNCPHFGLCGGCSSPQSEYIESLKRKEELLHDLFASLVSTDIIAPIIPCFPPLRGRNKMEFSFFQTPTGEKSLGFISSTKPKKGIPVTTCLLIHEHTMDILKLTRQWWDQHPELIAYFAPKNKGSLCTLAVRIGSPEHKFMVILTTSGAPEYRVEETIINEWKDILLSSSLNISSIYWEEKIANRGISTYYKTRLLYGEPCIHQQLSLTIDDNSAGFSLRPRSFFQPQSVQAVKIIETAKEFINPQGSETLLDLYCGAGTIGIMLSRYVKKVIGVEIIPDAVASAQHNIKANNKEDCIEVHLEDVKTFCKRNENSKAPDVIIIDPPRCGIQNKVLKYILRIGSPKILYISCNPKTQFQECKDLIAGGYEIKKMQPIDQFPHSAHLENIILLEREVNL</sequence>
<feature type="binding site" evidence="4">
    <location>
        <position position="230"/>
    </location>
    <ligand>
        <name>S-adenosyl-L-methionine</name>
        <dbReference type="ChEBI" id="CHEBI:59789"/>
    </ligand>
</feature>
<dbReference type="AlphaFoldDB" id="A0A2R8FC32"/>
<dbReference type="PROSITE" id="PS01231">
    <property type="entry name" value="TRMA_2"/>
    <property type="match status" value="1"/>
</dbReference>
<feature type="binding site" evidence="4">
    <location>
        <position position="280"/>
    </location>
    <ligand>
        <name>S-adenosyl-L-methionine</name>
        <dbReference type="ChEBI" id="CHEBI:59789"/>
    </ligand>
</feature>
<evidence type="ECO:0000256" key="5">
    <source>
        <dbReference type="PROSITE-ProRule" id="PRU10015"/>
    </source>
</evidence>
<comment type="similarity">
    <text evidence="4">Belongs to the class I-like SAM-binding methyltransferase superfamily. RNA M5U methyltransferase family.</text>
</comment>
<dbReference type="SUPFAM" id="SSF53335">
    <property type="entry name" value="S-adenosyl-L-methionine-dependent methyltransferases"/>
    <property type="match status" value="1"/>
</dbReference>
<feature type="binding site" evidence="4">
    <location>
        <position position="328"/>
    </location>
    <ligand>
        <name>S-adenosyl-L-methionine</name>
        <dbReference type="ChEBI" id="CHEBI:59789"/>
    </ligand>
</feature>
<dbReference type="PROSITE" id="PS01230">
    <property type="entry name" value="TRMA_1"/>
    <property type="match status" value="1"/>
</dbReference>
<dbReference type="InterPro" id="IPR030391">
    <property type="entry name" value="MeTrfase_TrmA_CS"/>
</dbReference>
<evidence type="ECO:0000313" key="6">
    <source>
        <dbReference type="EMBL" id="SPN73995.1"/>
    </source>
</evidence>
<dbReference type="Pfam" id="PF05958">
    <property type="entry name" value="tRNA_U5-meth_tr"/>
    <property type="match status" value="1"/>
</dbReference>
<proteinExistence type="inferred from homology"/>
<dbReference type="PANTHER" id="PTHR11061:SF30">
    <property type="entry name" value="TRNA (URACIL(54)-C(5))-METHYLTRANSFERASE"/>
    <property type="match status" value="1"/>
</dbReference>
<evidence type="ECO:0000256" key="4">
    <source>
        <dbReference type="PROSITE-ProRule" id="PRU01024"/>
    </source>
</evidence>
<dbReference type="CDD" id="cd02440">
    <property type="entry name" value="AdoMet_MTases"/>
    <property type="match status" value="1"/>
</dbReference>
<reference evidence="7" key="1">
    <citation type="submission" date="2017-11" db="EMBL/GenBank/DDBJ databases">
        <authorList>
            <person name="Seth-Smith MB H."/>
        </authorList>
    </citation>
    <scope>NUCLEOTIDE SEQUENCE [LARGE SCALE GENOMIC DNA]</scope>
</reference>
<keyword evidence="7" id="KW-1185">Reference proteome</keyword>
<protein>
    <submittedName>
        <fullName evidence="6">23S rRNA (Uracil-C(5))-methyltransferase RlmCD,23S rRNA methyluridine methyltransferase,Predicted O-methyltransferase,23S rRNA (Uracil-5-)-methyltransferase RumA,tRNA (Uracil-5-)-methyltransferase</fullName>
    </submittedName>
</protein>
<dbReference type="RefSeq" id="WP_108896931.1">
    <property type="nucleotide sequence ID" value="NZ_LT993738.1"/>
</dbReference>
<evidence type="ECO:0000256" key="1">
    <source>
        <dbReference type="ARBA" id="ARBA00022603"/>
    </source>
</evidence>
<keyword evidence="2 4" id="KW-0808">Transferase</keyword>